<feature type="compositionally biased region" description="Low complexity" evidence="7">
    <location>
        <begin position="89"/>
        <end position="104"/>
    </location>
</feature>
<evidence type="ECO:0000256" key="1">
    <source>
        <dbReference type="ARBA" id="ARBA00004123"/>
    </source>
</evidence>
<dbReference type="Proteomes" id="UP000193467">
    <property type="component" value="Unassembled WGS sequence"/>
</dbReference>
<dbReference type="AlphaFoldDB" id="A0A1Y2DB92"/>
<dbReference type="InterPro" id="IPR004827">
    <property type="entry name" value="bZIP"/>
</dbReference>
<feature type="domain" description="BZIP" evidence="8">
    <location>
        <begin position="493"/>
        <end position="556"/>
    </location>
</feature>
<dbReference type="PANTHER" id="PTHR19304">
    <property type="entry name" value="CYCLIC-AMP RESPONSE ELEMENT BINDING PROTEIN"/>
    <property type="match status" value="1"/>
</dbReference>
<evidence type="ECO:0000313" key="10">
    <source>
        <dbReference type="Proteomes" id="UP000193467"/>
    </source>
</evidence>
<evidence type="ECO:0000256" key="5">
    <source>
        <dbReference type="ARBA" id="ARBA00023242"/>
    </source>
</evidence>
<feature type="region of interest" description="Disordered" evidence="7">
    <location>
        <begin position="1"/>
        <end position="136"/>
    </location>
</feature>
<name>A0A1Y2DB92_9BASI</name>
<dbReference type="InterPro" id="IPR002112">
    <property type="entry name" value="Leuzip_Jun"/>
</dbReference>
<feature type="compositionally biased region" description="Polar residues" evidence="7">
    <location>
        <begin position="475"/>
        <end position="489"/>
    </location>
</feature>
<comment type="subcellular location">
    <subcellularLocation>
        <location evidence="1">Nucleus</location>
    </subcellularLocation>
</comment>
<dbReference type="GO" id="GO:0003700">
    <property type="term" value="F:DNA-binding transcription factor activity"/>
    <property type="evidence" value="ECO:0007669"/>
    <property type="project" value="InterPro"/>
</dbReference>
<dbReference type="GO" id="GO:0003677">
    <property type="term" value="F:DNA binding"/>
    <property type="evidence" value="ECO:0007669"/>
    <property type="project" value="UniProtKB-KW"/>
</dbReference>
<feature type="compositionally biased region" description="Polar residues" evidence="7">
    <location>
        <begin position="399"/>
        <end position="425"/>
    </location>
</feature>
<keyword evidence="5" id="KW-0539">Nucleus</keyword>
<dbReference type="InterPro" id="IPR021755">
    <property type="entry name" value="TF_Aft1_HRA"/>
</dbReference>
<feature type="region of interest" description="Disordered" evidence="7">
    <location>
        <begin position="213"/>
        <end position="234"/>
    </location>
</feature>
<accession>A0A1Y2DB92</accession>
<proteinExistence type="predicted"/>
<feature type="region of interest" description="Disordered" evidence="7">
    <location>
        <begin position="364"/>
        <end position="500"/>
    </location>
</feature>
<dbReference type="FunCoup" id="A0A1Y2DB92">
    <property type="interactions" value="51"/>
</dbReference>
<reference evidence="9 10" key="1">
    <citation type="submission" date="2016-07" db="EMBL/GenBank/DDBJ databases">
        <title>Pervasive Adenine N6-methylation of Active Genes in Fungi.</title>
        <authorList>
            <consortium name="DOE Joint Genome Institute"/>
            <person name="Mondo S.J."/>
            <person name="Dannebaum R.O."/>
            <person name="Kuo R.C."/>
            <person name="Labutti K."/>
            <person name="Haridas S."/>
            <person name="Kuo A."/>
            <person name="Salamov A."/>
            <person name="Ahrendt S.R."/>
            <person name="Lipzen A."/>
            <person name="Sullivan W."/>
            <person name="Andreopoulos W.B."/>
            <person name="Clum A."/>
            <person name="Lindquist E."/>
            <person name="Daum C."/>
            <person name="Ramamoorthy G.K."/>
            <person name="Gryganskyi A."/>
            <person name="Culley D."/>
            <person name="Magnuson J.K."/>
            <person name="James T.Y."/>
            <person name="O'Malley M.A."/>
            <person name="Stajich J.E."/>
            <person name="Spatafora J.W."/>
            <person name="Visel A."/>
            <person name="Grigoriev I.V."/>
        </authorList>
    </citation>
    <scope>NUCLEOTIDE SEQUENCE [LARGE SCALE GENOMIC DNA]</scope>
    <source>
        <strain evidence="9 10">62-1032</strain>
    </source>
</reference>
<evidence type="ECO:0000256" key="3">
    <source>
        <dbReference type="ARBA" id="ARBA00023125"/>
    </source>
</evidence>
<dbReference type="CDD" id="cd14687">
    <property type="entry name" value="bZIP_ATF2"/>
    <property type="match status" value="1"/>
</dbReference>
<dbReference type="STRING" id="106004.A0A1Y2DB92"/>
<organism evidence="9 10">
    <name type="scientific">Leucosporidium creatinivorum</name>
    <dbReference type="NCBI Taxonomy" id="106004"/>
    <lineage>
        <taxon>Eukaryota</taxon>
        <taxon>Fungi</taxon>
        <taxon>Dikarya</taxon>
        <taxon>Basidiomycota</taxon>
        <taxon>Pucciniomycotina</taxon>
        <taxon>Microbotryomycetes</taxon>
        <taxon>Leucosporidiales</taxon>
        <taxon>Leucosporidium</taxon>
    </lineage>
</organism>
<dbReference type="Pfam" id="PF11786">
    <property type="entry name" value="Aft1_HRA"/>
    <property type="match status" value="1"/>
</dbReference>
<keyword evidence="4" id="KW-0804">Transcription</keyword>
<dbReference type="InterPro" id="IPR046347">
    <property type="entry name" value="bZIP_sf"/>
</dbReference>
<evidence type="ECO:0000313" key="9">
    <source>
        <dbReference type="EMBL" id="ORY56532.1"/>
    </source>
</evidence>
<keyword evidence="6" id="KW-0175">Coiled coil</keyword>
<dbReference type="SMART" id="SM00338">
    <property type="entry name" value="BRLZ"/>
    <property type="match status" value="1"/>
</dbReference>
<dbReference type="InterPro" id="IPR051027">
    <property type="entry name" value="bZIP_transcription_factors"/>
</dbReference>
<dbReference type="PROSITE" id="PS50217">
    <property type="entry name" value="BZIP"/>
    <property type="match status" value="1"/>
</dbReference>
<feature type="region of interest" description="Disordered" evidence="7">
    <location>
        <begin position="562"/>
        <end position="587"/>
    </location>
</feature>
<sequence>MTSVQTRSHNPLPSAAQTLAPDFSASFAMDSPGLKREDGLPFGRHVRSSSDPISRGGNFSLDGAVGAHLLDQEPNPFERSFSGPGPDPRAGNQAEGGAAAPAPARRARSISPNSLLPRPTPGGTQKLPPLSFMQTPSTELQNFGWGADSLRTGPLSPALLNGPTGHHGLFDMSQRRTGLTPMGQPGGSVSFPPPSPATAALFAMMTNNTPGTAEAAALAGGGPRPHEGPNESNHFEASFARTGDAKPNAAGQDLAQQPLNGATRSALANQLNGQASRSIAPQAMLPLGSQPPPQSQTSYFPTQPPASQDIYAQQQQQPGFPGYPPPQPVGSQPPFGNQNPLYLLSQASGHTDDAVVAAAALSGLATPGGSYGPPSSMDQMLAAQQQQQQQQGVVPVLTASASGSGTKSMSPASSSNGPTPVATKSQPKRGAAGKRKKADTAAVEEKKPPAKRGKRGAAAKVEKEEDEDFDDGSRQEASQSPQAHSSNAAETEEEKRKNFLERNRQAALKCRQRKKAWLANLQSKVEMLTTDNDTLQSTVTNLKEEIQSLRAILQAHANCPVAATAPGPRGPAPGGAGYPPNGHQPRY</sequence>
<dbReference type="InParanoid" id="A0A1Y2DB92"/>
<dbReference type="SUPFAM" id="SSF57959">
    <property type="entry name" value="Leucine zipper domain"/>
    <property type="match status" value="1"/>
</dbReference>
<evidence type="ECO:0000256" key="6">
    <source>
        <dbReference type="SAM" id="Coils"/>
    </source>
</evidence>
<comment type="caution">
    <text evidence="9">The sequence shown here is derived from an EMBL/GenBank/DDBJ whole genome shotgun (WGS) entry which is preliminary data.</text>
</comment>
<evidence type="ECO:0000256" key="7">
    <source>
        <dbReference type="SAM" id="MobiDB-lite"/>
    </source>
</evidence>
<feature type="compositionally biased region" description="Polar residues" evidence="7">
    <location>
        <begin position="1"/>
        <end position="17"/>
    </location>
</feature>
<dbReference type="Pfam" id="PF00170">
    <property type="entry name" value="bZIP_1"/>
    <property type="match status" value="1"/>
</dbReference>
<feature type="coiled-coil region" evidence="6">
    <location>
        <begin position="518"/>
        <end position="552"/>
    </location>
</feature>
<keyword evidence="3" id="KW-0238">DNA-binding</keyword>
<gene>
    <name evidence="9" type="ORF">BCR35DRAFT_326949</name>
</gene>
<dbReference type="PRINTS" id="PR00043">
    <property type="entry name" value="LEUZIPPRJUN"/>
</dbReference>
<evidence type="ECO:0000256" key="4">
    <source>
        <dbReference type="ARBA" id="ARBA00023163"/>
    </source>
</evidence>
<evidence type="ECO:0000259" key="8">
    <source>
        <dbReference type="PROSITE" id="PS50217"/>
    </source>
</evidence>
<keyword evidence="10" id="KW-1185">Reference proteome</keyword>
<dbReference type="GO" id="GO:0005634">
    <property type="term" value="C:nucleus"/>
    <property type="evidence" value="ECO:0007669"/>
    <property type="project" value="UniProtKB-SubCell"/>
</dbReference>
<dbReference type="FunFam" id="1.20.5.170:FF:000053">
    <property type="entry name" value="BZIP transcription factor AtfA"/>
    <property type="match status" value="1"/>
</dbReference>
<keyword evidence="2" id="KW-0805">Transcription regulation</keyword>
<dbReference type="EMBL" id="MCGR01000085">
    <property type="protein sequence ID" value="ORY56532.1"/>
    <property type="molecule type" value="Genomic_DNA"/>
</dbReference>
<dbReference type="OrthoDB" id="295274at2759"/>
<dbReference type="Gene3D" id="1.20.5.170">
    <property type="match status" value="1"/>
</dbReference>
<evidence type="ECO:0000256" key="2">
    <source>
        <dbReference type="ARBA" id="ARBA00023015"/>
    </source>
</evidence>
<feature type="region of interest" description="Disordered" evidence="7">
    <location>
        <begin position="283"/>
        <end position="343"/>
    </location>
</feature>
<protein>
    <recommendedName>
        <fullName evidence="8">BZIP domain-containing protein</fullName>
    </recommendedName>
</protein>